<accession>A0A8J8NE30</accession>
<proteinExistence type="predicted"/>
<gene>
    <name evidence="1" type="ORF">FGO68_gene7667</name>
</gene>
<dbReference type="AlphaFoldDB" id="A0A8J8NE30"/>
<keyword evidence="2" id="KW-1185">Reference proteome</keyword>
<organism evidence="1 2">
    <name type="scientific">Halteria grandinella</name>
    <dbReference type="NCBI Taxonomy" id="5974"/>
    <lineage>
        <taxon>Eukaryota</taxon>
        <taxon>Sar</taxon>
        <taxon>Alveolata</taxon>
        <taxon>Ciliophora</taxon>
        <taxon>Intramacronucleata</taxon>
        <taxon>Spirotrichea</taxon>
        <taxon>Stichotrichia</taxon>
        <taxon>Sporadotrichida</taxon>
        <taxon>Halteriidae</taxon>
        <taxon>Halteria</taxon>
    </lineage>
</organism>
<evidence type="ECO:0000313" key="1">
    <source>
        <dbReference type="EMBL" id="TNV73108.1"/>
    </source>
</evidence>
<dbReference type="OrthoDB" id="10639345at2759"/>
<dbReference type="EMBL" id="RRYP01019882">
    <property type="protein sequence ID" value="TNV73108.1"/>
    <property type="molecule type" value="Genomic_DNA"/>
</dbReference>
<comment type="caution">
    <text evidence="1">The sequence shown here is derived from an EMBL/GenBank/DDBJ whole genome shotgun (WGS) entry which is preliminary data.</text>
</comment>
<reference evidence="1" key="1">
    <citation type="submission" date="2019-06" db="EMBL/GenBank/DDBJ databases">
        <authorList>
            <person name="Zheng W."/>
        </authorList>
    </citation>
    <scope>NUCLEOTIDE SEQUENCE</scope>
    <source>
        <strain evidence="1">QDHG01</strain>
    </source>
</reference>
<sequence>MKGTRHIKGHFYDKMSHPFLRLFKKNNIRCKIIKEISQQFLQQEKYLGSIHAIDALVNEKLTTHTDDPNSDSAELGLLLEAFIGVRNQFFDRNKIRGVELFIQGSANYLSIFNEGEQKSHLVEELLRQMANVGEAHLAEYKIQMKNSIATHQQNFKEKAERIFRKFYSMEFLTSLSIKLKTMQTSETFFAYIREALFEADTLSQRLSKGIEFMKANSEDNHDDELIYQRMGARAIHSILSGQFQSEDIDLLNQGIASDEANGKATQSQDRKKLIRILSLYVSKLAFVDDRISSHQLLRYDIPAALLNIQRDRFQRQLDKFNQTSQFEEGLQKLVNIFEIYKTPLSHYQRSYERACKFLRRELIPRVIEADEGRLRYILFDLISSKGSALFKNIVNKLDQGFGKLDLEEPVRIETEKVKGRLRRELDLQVRAFKEFIDLEENQRAAAGKEQQISHQGFRMMQELAALTLLIRVFYLKLEQEENTLFVNGGLASQKGLESIHPTLY</sequence>
<protein>
    <submittedName>
        <fullName evidence="1">Uncharacterized protein</fullName>
    </submittedName>
</protein>
<evidence type="ECO:0000313" key="2">
    <source>
        <dbReference type="Proteomes" id="UP000785679"/>
    </source>
</evidence>
<dbReference type="Proteomes" id="UP000785679">
    <property type="component" value="Unassembled WGS sequence"/>
</dbReference>
<name>A0A8J8NE30_HALGN</name>